<gene>
    <name evidence="1" type="ORF">AN957_14880</name>
</gene>
<name>A0A0Q3QPV4_9BACI</name>
<reference evidence="1 2" key="1">
    <citation type="submission" date="2015-09" db="EMBL/GenBank/DDBJ databases">
        <title>Genome sequencing project for genomic taxonomy and phylogenomics of Bacillus-like bacteria.</title>
        <authorList>
            <person name="Liu B."/>
            <person name="Wang J."/>
            <person name="Zhu Y."/>
            <person name="Liu G."/>
            <person name="Chen Q."/>
            <person name="Chen Z."/>
            <person name="Lan J."/>
            <person name="Che J."/>
            <person name="Ge C."/>
            <person name="Shi H."/>
            <person name="Pan Z."/>
            <person name="Liu X."/>
        </authorList>
    </citation>
    <scope>NUCLEOTIDE SEQUENCE [LARGE SCALE GENOMIC DNA]</scope>
    <source>
        <strain evidence="1 2">FJAT-18043</strain>
    </source>
</reference>
<dbReference type="RefSeq" id="WP_056684880.1">
    <property type="nucleotide sequence ID" value="NZ_CP041305.1"/>
</dbReference>
<dbReference type="PATRIC" id="fig|1637975.4.peg.2858"/>
<proteinExistence type="predicted"/>
<dbReference type="InterPro" id="IPR054224">
    <property type="entry name" value="DUF6944"/>
</dbReference>
<comment type="caution">
    <text evidence="1">The sequence shown here is derived from an EMBL/GenBank/DDBJ whole genome shotgun (WGS) entry which is preliminary data.</text>
</comment>
<keyword evidence="2" id="KW-1185">Reference proteome</keyword>
<dbReference type="EMBL" id="LJIX01000006">
    <property type="protein sequence ID" value="KQL19726.1"/>
    <property type="molecule type" value="Genomic_DNA"/>
</dbReference>
<organism evidence="1 2">
    <name type="scientific">Cytobacillus solani</name>
    <dbReference type="NCBI Taxonomy" id="1637975"/>
    <lineage>
        <taxon>Bacteria</taxon>
        <taxon>Bacillati</taxon>
        <taxon>Bacillota</taxon>
        <taxon>Bacilli</taxon>
        <taxon>Bacillales</taxon>
        <taxon>Bacillaceae</taxon>
        <taxon>Cytobacillus</taxon>
    </lineage>
</organism>
<sequence>MNKEMELLLTGTGFLVAGTFFSAVGATKVFVTREDDGLAYVVKGNTIESIRNSLQAIAREKLLEDREANEKELLAIIGCWFQAGGNAANAIAYEMILNRVEEKAGFQLNAIGSGIQAVGGSFEAYGVQDEGKGVVLGAALISLGSLFDAISNLYILREKEDTGNAIAMAGTYIEFTGSLVALAALTQLIQAEAAEKETKRYQYSHSSICLSDS</sequence>
<evidence type="ECO:0000313" key="2">
    <source>
        <dbReference type="Proteomes" id="UP000050996"/>
    </source>
</evidence>
<evidence type="ECO:0000313" key="1">
    <source>
        <dbReference type="EMBL" id="KQL19726.1"/>
    </source>
</evidence>
<dbReference type="Pfam" id="PF22116">
    <property type="entry name" value="DUF6944"/>
    <property type="match status" value="1"/>
</dbReference>
<dbReference type="AlphaFoldDB" id="A0A0Q3QPV4"/>
<accession>A0A0Q3QPV4</accession>
<protein>
    <submittedName>
        <fullName evidence="1">Uncharacterized protein</fullName>
    </submittedName>
</protein>
<dbReference type="Proteomes" id="UP000050996">
    <property type="component" value="Unassembled WGS sequence"/>
</dbReference>